<proteinExistence type="predicted"/>
<evidence type="ECO:0000313" key="2">
    <source>
        <dbReference type="EMBL" id="PWA86343.1"/>
    </source>
</evidence>
<keyword evidence="1" id="KW-1133">Transmembrane helix</keyword>
<dbReference type="FunFam" id="3.40.50.11350:FF:000006">
    <property type="entry name" value="Calcium ion binding"/>
    <property type="match status" value="1"/>
</dbReference>
<dbReference type="PANTHER" id="PTHR31469">
    <property type="entry name" value="OS07G0633600 PROTEIN"/>
    <property type="match status" value="1"/>
</dbReference>
<evidence type="ECO:0000256" key="1">
    <source>
        <dbReference type="SAM" id="Phobius"/>
    </source>
</evidence>
<protein>
    <submittedName>
        <fullName evidence="2">Uncharacterized protein</fullName>
    </submittedName>
</protein>
<comment type="caution">
    <text evidence="2">The sequence shown here is derived from an EMBL/GenBank/DDBJ whole genome shotgun (WGS) entry which is preliminary data.</text>
</comment>
<dbReference type="AlphaFoldDB" id="A0A2U1PKQ8"/>
<dbReference type="OrthoDB" id="1903705at2759"/>
<dbReference type="STRING" id="35608.A0A2U1PKQ8"/>
<gene>
    <name evidence="2" type="ORF">CTI12_AA097170</name>
</gene>
<sequence>MAILKPSSRTKPTSKPRSPIFLITLTISLITIIYLSSTLISNNGSNPLEKTRKFTSSHLNNNNEKFLYWGNRIDCPGKHCDTCAGLGHQESSLRCALEEAIFLQRTFVMPSRMCINPIHNNKGILHHSENVTSEEMWAASSCAMDSLYDLDLISSKVPVVLDNSKTWFRAMSTGMKLGSRGVAHVEGVSRVDLKERSQYSKILLINRTASPLSWFMECKDRNNRSSVLLPHSFLPSMAAKKLRDAAQKIMALLGDYDAIHVRRGDILNTRKDRFGVARTLHPHLDRDTRPQFILCRIAKWVPQGRMLFIASNERTPNFFSPLSTRYKLAYSSNYSSILDPVVENNYQLFMIERLILAGAETYIKTYKESETDLSLTDDRKKNTKVWQVPVYTKEGC</sequence>
<keyword evidence="1" id="KW-0812">Transmembrane</keyword>
<dbReference type="Proteomes" id="UP000245207">
    <property type="component" value="Unassembled WGS sequence"/>
</dbReference>
<dbReference type="Gene3D" id="3.40.50.11350">
    <property type="match status" value="1"/>
</dbReference>
<accession>A0A2U1PKQ8</accession>
<keyword evidence="3" id="KW-1185">Reference proteome</keyword>
<reference evidence="2 3" key="1">
    <citation type="journal article" date="2018" name="Mol. Plant">
        <title>The genome of Artemisia annua provides insight into the evolution of Asteraceae family and artemisinin biosynthesis.</title>
        <authorList>
            <person name="Shen Q."/>
            <person name="Zhang L."/>
            <person name="Liao Z."/>
            <person name="Wang S."/>
            <person name="Yan T."/>
            <person name="Shi P."/>
            <person name="Liu M."/>
            <person name="Fu X."/>
            <person name="Pan Q."/>
            <person name="Wang Y."/>
            <person name="Lv Z."/>
            <person name="Lu X."/>
            <person name="Zhang F."/>
            <person name="Jiang W."/>
            <person name="Ma Y."/>
            <person name="Chen M."/>
            <person name="Hao X."/>
            <person name="Li L."/>
            <person name="Tang Y."/>
            <person name="Lv G."/>
            <person name="Zhou Y."/>
            <person name="Sun X."/>
            <person name="Brodelius P.E."/>
            <person name="Rose J.K.C."/>
            <person name="Tang K."/>
        </authorList>
    </citation>
    <scope>NUCLEOTIDE SEQUENCE [LARGE SCALE GENOMIC DNA]</scope>
    <source>
        <strain evidence="3">cv. Huhao1</strain>
        <tissue evidence="2">Leaf</tissue>
    </source>
</reference>
<organism evidence="2 3">
    <name type="scientific">Artemisia annua</name>
    <name type="common">Sweet wormwood</name>
    <dbReference type="NCBI Taxonomy" id="35608"/>
    <lineage>
        <taxon>Eukaryota</taxon>
        <taxon>Viridiplantae</taxon>
        <taxon>Streptophyta</taxon>
        <taxon>Embryophyta</taxon>
        <taxon>Tracheophyta</taxon>
        <taxon>Spermatophyta</taxon>
        <taxon>Magnoliopsida</taxon>
        <taxon>eudicotyledons</taxon>
        <taxon>Gunneridae</taxon>
        <taxon>Pentapetalae</taxon>
        <taxon>asterids</taxon>
        <taxon>campanulids</taxon>
        <taxon>Asterales</taxon>
        <taxon>Asteraceae</taxon>
        <taxon>Asteroideae</taxon>
        <taxon>Anthemideae</taxon>
        <taxon>Artemisiinae</taxon>
        <taxon>Artemisia</taxon>
    </lineage>
</organism>
<keyword evidence="1" id="KW-0472">Membrane</keyword>
<evidence type="ECO:0000313" key="3">
    <source>
        <dbReference type="Proteomes" id="UP000245207"/>
    </source>
</evidence>
<name>A0A2U1PKQ8_ARTAN</name>
<dbReference type="GO" id="GO:0005794">
    <property type="term" value="C:Golgi apparatus"/>
    <property type="evidence" value="ECO:0007669"/>
    <property type="project" value="TreeGrafter"/>
</dbReference>
<feature type="transmembrane region" description="Helical" evidence="1">
    <location>
        <begin position="20"/>
        <end position="40"/>
    </location>
</feature>
<dbReference type="EMBL" id="PKPP01001029">
    <property type="protein sequence ID" value="PWA86343.1"/>
    <property type="molecule type" value="Genomic_DNA"/>
</dbReference>
<dbReference type="PANTHER" id="PTHR31469:SF8">
    <property type="entry name" value="OS07G0641000 PROTEIN"/>
    <property type="match status" value="1"/>
</dbReference>